<gene>
    <name evidence="2" type="ORF">CKAN_02348500</name>
</gene>
<dbReference type="GO" id="GO:2000636">
    <property type="term" value="P:positive regulation of primary miRNA processing"/>
    <property type="evidence" value="ECO:0007669"/>
    <property type="project" value="TreeGrafter"/>
</dbReference>
<dbReference type="Pfam" id="PF13428">
    <property type="entry name" value="TPR_14"/>
    <property type="match status" value="1"/>
</dbReference>
<dbReference type="GO" id="GO:0071013">
    <property type="term" value="C:catalytic step 2 spliceosome"/>
    <property type="evidence" value="ECO:0007669"/>
    <property type="project" value="TreeGrafter"/>
</dbReference>
<dbReference type="GO" id="GO:0000244">
    <property type="term" value="P:spliceosomal tri-snRNP complex assembly"/>
    <property type="evidence" value="ECO:0007669"/>
    <property type="project" value="TreeGrafter"/>
</dbReference>
<sequence>MDTKKARLLFKSITKTNPKHPAGWIGAARLEEAAGDMPTARQLIQKGCKECPKSGDVWLEACKLANSNKEEARARARMKLSKEPAIWITAAKLGEANGNTAKVGEIRERGIHALQGVFDREGWLMEPEAAEQAGSVVTCQAIIRNAVCIGVEVEDQMTWVADAEECEERASIETARAIYDHALSVFPTKTNESVWLKAAQLEKNHGTRESLDALLTKAVICMPHAEVLWLMGAKEKSLLGNLTAARAILQEAHASIPNSE</sequence>
<reference evidence="2 3" key="1">
    <citation type="journal article" date="2019" name="Nat. Plants">
        <title>Stout camphor tree genome fills gaps in understanding of flowering plant genome evolution.</title>
        <authorList>
            <person name="Chaw S.M."/>
            <person name="Liu Y.C."/>
            <person name="Wu Y.W."/>
            <person name="Wang H.Y."/>
            <person name="Lin C.I."/>
            <person name="Wu C.S."/>
            <person name="Ke H.M."/>
            <person name="Chang L.Y."/>
            <person name="Hsu C.Y."/>
            <person name="Yang H.T."/>
            <person name="Sudianto E."/>
            <person name="Hsu M.H."/>
            <person name="Wu K.P."/>
            <person name="Wang L.N."/>
            <person name="Leebens-Mack J.H."/>
            <person name="Tsai I.J."/>
        </authorList>
    </citation>
    <scope>NUCLEOTIDE SEQUENCE [LARGE SCALE GENOMIC DNA]</scope>
    <source>
        <strain evidence="3">cv. Chaw 1501</strain>
        <tissue evidence="2">Young leaves</tissue>
    </source>
</reference>
<dbReference type="EMBL" id="QPKB01000010">
    <property type="protein sequence ID" value="RWR94204.1"/>
    <property type="molecule type" value="Genomic_DNA"/>
</dbReference>
<keyword evidence="3" id="KW-1185">Reference proteome</keyword>
<protein>
    <submittedName>
        <fullName evidence="2">RNA-processing protein, HAT helix</fullName>
    </submittedName>
</protein>
<dbReference type="STRING" id="337451.A0A3S3PMX5"/>
<dbReference type="SMART" id="SM00386">
    <property type="entry name" value="HAT"/>
    <property type="match status" value="3"/>
</dbReference>
<dbReference type="PANTHER" id="PTHR11246:SF1">
    <property type="entry name" value="PRE-MRNA-PROCESSING FACTOR 6"/>
    <property type="match status" value="1"/>
</dbReference>
<evidence type="ECO:0000313" key="3">
    <source>
        <dbReference type="Proteomes" id="UP000283530"/>
    </source>
</evidence>
<dbReference type="GO" id="GO:0080188">
    <property type="term" value="P:gene silencing by siRNA-directed DNA methylation"/>
    <property type="evidence" value="ECO:0007669"/>
    <property type="project" value="TreeGrafter"/>
</dbReference>
<dbReference type="PANTHER" id="PTHR11246">
    <property type="entry name" value="PRE-MRNA SPLICING FACTOR"/>
    <property type="match status" value="1"/>
</dbReference>
<name>A0A3S3PMX5_9MAGN</name>
<dbReference type="SUPFAM" id="SSF48452">
    <property type="entry name" value="TPR-like"/>
    <property type="match status" value="2"/>
</dbReference>
<accession>A0A3S3PMX5</accession>
<dbReference type="AlphaFoldDB" id="A0A3S3PMX5"/>
<dbReference type="OrthoDB" id="440128at2759"/>
<organism evidence="2 3">
    <name type="scientific">Cinnamomum micranthum f. kanehirae</name>
    <dbReference type="NCBI Taxonomy" id="337451"/>
    <lineage>
        <taxon>Eukaryota</taxon>
        <taxon>Viridiplantae</taxon>
        <taxon>Streptophyta</taxon>
        <taxon>Embryophyta</taxon>
        <taxon>Tracheophyta</taxon>
        <taxon>Spermatophyta</taxon>
        <taxon>Magnoliopsida</taxon>
        <taxon>Magnoliidae</taxon>
        <taxon>Laurales</taxon>
        <taxon>Lauraceae</taxon>
        <taxon>Cinnamomum</taxon>
    </lineage>
</organism>
<keyword evidence="1" id="KW-0677">Repeat</keyword>
<proteinExistence type="predicted"/>
<dbReference type="InterPro" id="IPR011990">
    <property type="entry name" value="TPR-like_helical_dom_sf"/>
</dbReference>
<dbReference type="Gene3D" id="1.25.40.10">
    <property type="entry name" value="Tetratricopeptide repeat domain"/>
    <property type="match status" value="2"/>
</dbReference>
<dbReference type="InterPro" id="IPR045075">
    <property type="entry name" value="Syf1-like"/>
</dbReference>
<evidence type="ECO:0000256" key="1">
    <source>
        <dbReference type="ARBA" id="ARBA00022737"/>
    </source>
</evidence>
<comment type="caution">
    <text evidence="2">The sequence shown here is derived from an EMBL/GenBank/DDBJ whole genome shotgun (WGS) entry which is preliminary data.</text>
</comment>
<dbReference type="InterPro" id="IPR003107">
    <property type="entry name" value="HAT"/>
</dbReference>
<evidence type="ECO:0000313" key="2">
    <source>
        <dbReference type="EMBL" id="RWR94204.1"/>
    </source>
</evidence>
<dbReference type="GO" id="GO:0046540">
    <property type="term" value="C:U4/U6 x U5 tri-snRNP complex"/>
    <property type="evidence" value="ECO:0007669"/>
    <property type="project" value="TreeGrafter"/>
</dbReference>
<dbReference type="Proteomes" id="UP000283530">
    <property type="component" value="Unassembled WGS sequence"/>
</dbReference>